<evidence type="ECO:0008006" key="4">
    <source>
        <dbReference type="Google" id="ProtNLM"/>
    </source>
</evidence>
<feature type="signal peptide" evidence="1">
    <location>
        <begin position="1"/>
        <end position="17"/>
    </location>
</feature>
<evidence type="ECO:0000313" key="2">
    <source>
        <dbReference type="EMBL" id="MEJ5977835.1"/>
    </source>
</evidence>
<comment type="caution">
    <text evidence="2">The sequence shown here is derived from an EMBL/GenBank/DDBJ whole genome shotgun (WGS) entry which is preliminary data.</text>
</comment>
<keyword evidence="1" id="KW-0732">Signal</keyword>
<dbReference type="Proteomes" id="UP001361239">
    <property type="component" value="Unassembled WGS sequence"/>
</dbReference>
<organism evidence="2 3">
    <name type="scientific">Novosphingobium anseongense</name>
    <dbReference type="NCBI Taxonomy" id="3133436"/>
    <lineage>
        <taxon>Bacteria</taxon>
        <taxon>Pseudomonadati</taxon>
        <taxon>Pseudomonadota</taxon>
        <taxon>Alphaproteobacteria</taxon>
        <taxon>Sphingomonadales</taxon>
        <taxon>Sphingomonadaceae</taxon>
        <taxon>Novosphingobium</taxon>
    </lineage>
</organism>
<sequence length="200" mass="21538">MRVDRLILSLALPLALAACGKADVPEPSLVGDFAAPGAYAIAGDTLTVWKRVQQPGGAWRFHSWSITPGGSIEYLEELERVGAPENPEEAQDFSEQRRSFTLPQAEFEALRAQAALLRPQALGPEDPVGGYAGEVYPAGCIFDPAQPRVAGINFLNGKSWGNFALQASCARGKAREASAVMTQIFDRLTRATPPPKVPHR</sequence>
<dbReference type="RefSeq" id="WP_339587787.1">
    <property type="nucleotide sequence ID" value="NZ_JBBHJZ010000003.1"/>
</dbReference>
<gene>
    <name evidence="2" type="ORF">WG901_14395</name>
</gene>
<protein>
    <recommendedName>
        <fullName evidence="4">DUF3558 domain-containing protein</fullName>
    </recommendedName>
</protein>
<dbReference type="EMBL" id="JBBHJZ010000003">
    <property type="protein sequence ID" value="MEJ5977835.1"/>
    <property type="molecule type" value="Genomic_DNA"/>
</dbReference>
<dbReference type="PROSITE" id="PS51257">
    <property type="entry name" value="PROKAR_LIPOPROTEIN"/>
    <property type="match status" value="1"/>
</dbReference>
<keyword evidence="3" id="KW-1185">Reference proteome</keyword>
<accession>A0ABU8RXL4</accession>
<reference evidence="2 3" key="1">
    <citation type="submission" date="2024-03" db="EMBL/GenBank/DDBJ databases">
        <authorList>
            <person name="Jo J.-H."/>
        </authorList>
    </citation>
    <scope>NUCLEOTIDE SEQUENCE [LARGE SCALE GENOMIC DNA]</scope>
    <source>
        <strain evidence="2 3">PS1R-30</strain>
    </source>
</reference>
<name>A0ABU8RXL4_9SPHN</name>
<evidence type="ECO:0000256" key="1">
    <source>
        <dbReference type="SAM" id="SignalP"/>
    </source>
</evidence>
<proteinExistence type="predicted"/>
<feature type="chain" id="PRO_5046159605" description="DUF3558 domain-containing protein" evidence="1">
    <location>
        <begin position="18"/>
        <end position="200"/>
    </location>
</feature>
<evidence type="ECO:0000313" key="3">
    <source>
        <dbReference type="Proteomes" id="UP001361239"/>
    </source>
</evidence>